<name>A0AA37LBQ4_9PEZI</name>
<organism evidence="2 3">
    <name type="scientific">Colletotrichum spaethianum</name>
    <dbReference type="NCBI Taxonomy" id="700344"/>
    <lineage>
        <taxon>Eukaryota</taxon>
        <taxon>Fungi</taxon>
        <taxon>Dikarya</taxon>
        <taxon>Ascomycota</taxon>
        <taxon>Pezizomycotina</taxon>
        <taxon>Sordariomycetes</taxon>
        <taxon>Hypocreomycetidae</taxon>
        <taxon>Glomerellales</taxon>
        <taxon>Glomerellaceae</taxon>
        <taxon>Colletotrichum</taxon>
        <taxon>Colletotrichum spaethianum species complex</taxon>
    </lineage>
</organism>
<evidence type="ECO:0000313" key="2">
    <source>
        <dbReference type="EMBL" id="GKT44394.1"/>
    </source>
</evidence>
<accession>A0AA37LBQ4</accession>
<dbReference type="Proteomes" id="UP001055115">
    <property type="component" value="Unassembled WGS sequence"/>
</dbReference>
<feature type="region of interest" description="Disordered" evidence="1">
    <location>
        <begin position="146"/>
        <end position="219"/>
    </location>
</feature>
<protein>
    <submittedName>
        <fullName evidence="2">Uncharacterized protein</fullName>
    </submittedName>
</protein>
<dbReference type="GeneID" id="73325377"/>
<sequence>MPPASWARWPSLDRGQRTGAASLADNVTTKDFATLSASKDSDQHIRITNKNSEATEAEIKQPPQSLSKRLGRAMKNSLVKAMPSKSGTKNIAQLEFPELEVLPTKEGYKDLEALQKSIATLKASERAKLATNPALAMAELEDQSKQSLAKKIPAQFQEAEHARHEPTGKAAMENTDGANEANEARAHGIGGPSIRPVTPANVVNLPEGDSTAATTTENWATPASRLSHSLALDDCNAAAAYNADTDSADAQGPAEKEPRIV</sequence>
<gene>
    <name evidence="2" type="ORF">ColSpa_04575</name>
</gene>
<dbReference type="AlphaFoldDB" id="A0AA37LBQ4"/>
<dbReference type="EMBL" id="BQXU01000010">
    <property type="protein sequence ID" value="GKT44394.1"/>
    <property type="molecule type" value="Genomic_DNA"/>
</dbReference>
<feature type="region of interest" description="Disordered" evidence="1">
    <location>
        <begin position="50"/>
        <end position="69"/>
    </location>
</feature>
<evidence type="ECO:0000313" key="3">
    <source>
        <dbReference type="Proteomes" id="UP001055115"/>
    </source>
</evidence>
<dbReference type="RefSeq" id="XP_049126744.1">
    <property type="nucleotide sequence ID" value="XM_049270787.1"/>
</dbReference>
<evidence type="ECO:0000256" key="1">
    <source>
        <dbReference type="SAM" id="MobiDB-lite"/>
    </source>
</evidence>
<keyword evidence="3" id="KW-1185">Reference proteome</keyword>
<feature type="compositionally biased region" description="Basic and acidic residues" evidence="1">
    <location>
        <begin position="158"/>
        <end position="167"/>
    </location>
</feature>
<reference evidence="2 3" key="1">
    <citation type="submission" date="2022-03" db="EMBL/GenBank/DDBJ databases">
        <title>Genome data of Colletotrichum spp.</title>
        <authorList>
            <person name="Utami Y.D."/>
            <person name="Hiruma K."/>
        </authorList>
    </citation>
    <scope>NUCLEOTIDE SEQUENCE [LARGE SCALE GENOMIC DNA]</scope>
    <source>
        <strain evidence="2 3">MAFF 239500</strain>
    </source>
</reference>
<comment type="caution">
    <text evidence="2">The sequence shown here is derived from an EMBL/GenBank/DDBJ whole genome shotgun (WGS) entry which is preliminary data.</text>
</comment>
<feature type="region of interest" description="Disordered" evidence="1">
    <location>
        <begin position="1"/>
        <end position="23"/>
    </location>
</feature>
<proteinExistence type="predicted"/>